<comment type="similarity">
    <text evidence="1">Belongs to the 'phage' integrase family.</text>
</comment>
<keyword evidence="4" id="KW-0233">DNA recombination</keyword>
<keyword evidence="7" id="KW-1185">Reference proteome</keyword>
<reference evidence="6 7" key="1">
    <citation type="submission" date="2020-07" db="EMBL/GenBank/DDBJ databases">
        <title>Roseicoccus Jingziensis gen. nov., sp. nov., isolated from coastal seawater.</title>
        <authorList>
            <person name="Feng X."/>
        </authorList>
    </citation>
    <scope>NUCLEOTIDE SEQUENCE [LARGE SCALE GENOMIC DNA]</scope>
    <source>
        <strain evidence="6 7">N1E253</strain>
    </source>
</reference>
<dbReference type="InterPro" id="IPR010998">
    <property type="entry name" value="Integrase_recombinase_N"/>
</dbReference>
<dbReference type="PANTHER" id="PTHR30629:SF2">
    <property type="entry name" value="PROPHAGE INTEGRASE INTS-RELATED"/>
    <property type="match status" value="1"/>
</dbReference>
<dbReference type="Pfam" id="PF00589">
    <property type="entry name" value="Phage_integrase"/>
    <property type="match status" value="1"/>
</dbReference>
<evidence type="ECO:0000259" key="5">
    <source>
        <dbReference type="PROSITE" id="PS51898"/>
    </source>
</evidence>
<protein>
    <submittedName>
        <fullName evidence="6">Tyrosine-type recombinase/integrase</fullName>
    </submittedName>
</protein>
<dbReference type="Gene3D" id="1.10.150.130">
    <property type="match status" value="1"/>
</dbReference>
<evidence type="ECO:0000256" key="1">
    <source>
        <dbReference type="ARBA" id="ARBA00008857"/>
    </source>
</evidence>
<dbReference type="InterPro" id="IPR013762">
    <property type="entry name" value="Integrase-like_cat_sf"/>
</dbReference>
<dbReference type="SUPFAM" id="SSF56349">
    <property type="entry name" value="DNA breaking-rejoining enzymes"/>
    <property type="match status" value="1"/>
</dbReference>
<dbReference type="Proteomes" id="UP000557872">
    <property type="component" value="Unassembled WGS sequence"/>
</dbReference>
<dbReference type="GO" id="GO:0015074">
    <property type="term" value="P:DNA integration"/>
    <property type="evidence" value="ECO:0007669"/>
    <property type="project" value="UniProtKB-KW"/>
</dbReference>
<dbReference type="GO" id="GO:0006310">
    <property type="term" value="P:DNA recombination"/>
    <property type="evidence" value="ECO:0007669"/>
    <property type="project" value="UniProtKB-KW"/>
</dbReference>
<dbReference type="Gene3D" id="1.10.443.10">
    <property type="entry name" value="Intergrase catalytic core"/>
    <property type="match status" value="1"/>
</dbReference>
<dbReference type="InterPro" id="IPR050808">
    <property type="entry name" value="Phage_Integrase"/>
</dbReference>
<dbReference type="RefSeq" id="WP_178931512.1">
    <property type="nucleotide sequence ID" value="NZ_JACBAZ010000002.1"/>
</dbReference>
<dbReference type="GO" id="GO:0003677">
    <property type="term" value="F:DNA binding"/>
    <property type="evidence" value="ECO:0007669"/>
    <property type="project" value="UniProtKB-KW"/>
</dbReference>
<organism evidence="6 7">
    <name type="scientific">Oceaniferula marina</name>
    <dbReference type="NCBI Taxonomy" id="2748318"/>
    <lineage>
        <taxon>Bacteria</taxon>
        <taxon>Pseudomonadati</taxon>
        <taxon>Verrucomicrobiota</taxon>
        <taxon>Verrucomicrobiia</taxon>
        <taxon>Verrucomicrobiales</taxon>
        <taxon>Verrucomicrobiaceae</taxon>
        <taxon>Oceaniferula</taxon>
    </lineage>
</organism>
<dbReference type="PROSITE" id="PS51898">
    <property type="entry name" value="TYR_RECOMBINASE"/>
    <property type="match status" value="1"/>
</dbReference>
<evidence type="ECO:0000313" key="7">
    <source>
        <dbReference type="Proteomes" id="UP000557872"/>
    </source>
</evidence>
<evidence type="ECO:0000256" key="2">
    <source>
        <dbReference type="ARBA" id="ARBA00022908"/>
    </source>
</evidence>
<proteinExistence type="inferred from homology"/>
<evidence type="ECO:0000313" key="6">
    <source>
        <dbReference type="EMBL" id="NWK54967.1"/>
    </source>
</evidence>
<dbReference type="InterPro" id="IPR002104">
    <property type="entry name" value="Integrase_catalytic"/>
</dbReference>
<keyword evidence="2" id="KW-0229">DNA integration</keyword>
<gene>
    <name evidence="6" type="ORF">HW115_05060</name>
</gene>
<name>A0A851GIL4_9BACT</name>
<dbReference type="InterPro" id="IPR011010">
    <property type="entry name" value="DNA_brk_join_enz"/>
</dbReference>
<dbReference type="EMBL" id="JACBAZ010000002">
    <property type="protein sequence ID" value="NWK54967.1"/>
    <property type="molecule type" value="Genomic_DNA"/>
</dbReference>
<comment type="caution">
    <text evidence="6">The sequence shown here is derived from an EMBL/GenBank/DDBJ whole genome shotgun (WGS) entry which is preliminary data.</text>
</comment>
<sequence>MNNKVSVLKSRKKNFPWYVSYPDGGKRKKKYFKKKERKGGADEWAKKKRNELKDMGSRHASITETELQAVINFREAISELPEHAQEVTLVDAVASFVEGLKNRHKSITCQEVTDSLKNKLLTEGKSKGHRDTLGYRLKRFNASYGDWLACDITTEIIDDFLTNLEMAQQTQLHYRRAIGQMFNHAIILKAATSNPVTHALRPKVNAIETGILKPQEVASLLSHADDDTLPGLAISFFAGIRRAEIERLDWSEIDLDERLIEIKAAKAKTAQRRHVPIGDNLASWLIPYKKHKGPVIKSHAIWRKGQQQAREDAKLESWPHNAGRHSFASYHLAHHNDPGKLAMALGHPDPRLLYKHYHKLVTPKTAALYWSITPEEAKNIIKLKTA</sequence>
<evidence type="ECO:0000256" key="3">
    <source>
        <dbReference type="ARBA" id="ARBA00023125"/>
    </source>
</evidence>
<keyword evidence="3" id="KW-0238">DNA-binding</keyword>
<feature type="domain" description="Tyr recombinase" evidence="5">
    <location>
        <begin position="207"/>
        <end position="370"/>
    </location>
</feature>
<dbReference type="AlphaFoldDB" id="A0A851GIL4"/>
<evidence type="ECO:0000256" key="4">
    <source>
        <dbReference type="ARBA" id="ARBA00023172"/>
    </source>
</evidence>
<dbReference type="PANTHER" id="PTHR30629">
    <property type="entry name" value="PROPHAGE INTEGRASE"/>
    <property type="match status" value="1"/>
</dbReference>
<accession>A0A851GIL4</accession>